<gene>
    <name evidence="1" type="ORF">EI427_02675</name>
</gene>
<accession>A0A3Q9FLA4</accession>
<proteinExistence type="predicted"/>
<keyword evidence="2" id="KW-1185">Reference proteome</keyword>
<dbReference type="EMBL" id="CP034562">
    <property type="protein sequence ID" value="AZQ61160.1"/>
    <property type="molecule type" value="Genomic_DNA"/>
</dbReference>
<organism evidence="1 2">
    <name type="scientific">Flammeovirga pectinis</name>
    <dbReference type="NCBI Taxonomy" id="2494373"/>
    <lineage>
        <taxon>Bacteria</taxon>
        <taxon>Pseudomonadati</taxon>
        <taxon>Bacteroidota</taxon>
        <taxon>Cytophagia</taxon>
        <taxon>Cytophagales</taxon>
        <taxon>Flammeovirgaceae</taxon>
        <taxon>Flammeovirga</taxon>
    </lineage>
</organism>
<dbReference type="Proteomes" id="UP000267268">
    <property type="component" value="Chromosome 1"/>
</dbReference>
<evidence type="ECO:0008006" key="3">
    <source>
        <dbReference type="Google" id="ProtNLM"/>
    </source>
</evidence>
<protein>
    <recommendedName>
        <fullName evidence="3">KTSC domain-containing protein</fullName>
    </recommendedName>
</protein>
<evidence type="ECO:0000313" key="1">
    <source>
        <dbReference type="EMBL" id="AZQ61160.1"/>
    </source>
</evidence>
<dbReference type="RefSeq" id="WP_126611329.1">
    <property type="nucleotide sequence ID" value="NZ_CP034562.1"/>
</dbReference>
<dbReference type="KEGG" id="fll:EI427_02675"/>
<dbReference type="OrthoDB" id="9847496at2"/>
<sequence>MKYINCKESSTLLEFLIYNYKEEYLIAKFKQGAINEDVKEFKNISLDQFNAIESSAHMGKTLISVIRRNKKRGFLNYIKSGLSF</sequence>
<name>A0A3Q9FLA4_9BACT</name>
<evidence type="ECO:0000313" key="2">
    <source>
        <dbReference type="Proteomes" id="UP000267268"/>
    </source>
</evidence>
<dbReference type="AlphaFoldDB" id="A0A3Q9FLA4"/>
<reference evidence="1 2" key="1">
    <citation type="submission" date="2018-12" db="EMBL/GenBank/DDBJ databases">
        <title>Flammeovirga pectinis sp. nov., isolated from the gut of the Korean scallop, Patinopecten yessoensis.</title>
        <authorList>
            <person name="Bae J.-W."/>
            <person name="Jeong Y.-S."/>
            <person name="Kang W."/>
        </authorList>
    </citation>
    <scope>NUCLEOTIDE SEQUENCE [LARGE SCALE GENOMIC DNA]</scope>
    <source>
        <strain evidence="1 2">L12M1</strain>
    </source>
</reference>